<accession>A0A4Y7PG30</accession>
<sequence length="1018" mass="114332">MCNALSSLYGGSQVDVVFEWSKLRDSFLDELIRLDGLGSHQAPLSCHGCGAAGKIFRCVDCRDTRFYCSACMCKEHSRLPLHRIEQWDGGYFEKTSLHSLGLCFQLGHDDTDAHCTHPVKTHKPMTIIDVSGIHRVHVDFCECSVSNGVPRRAQLLRARWWPATIDRPQTAVTLNALDLFLQLTLQSKLNIYDFYLALAHLSDNWETLDLKHRYKEISRCIHEYRHIMMAKRGARGHDPEGINATKPGECAVECPACPQPGRNLPENFSSASQSERFVYALFLAMDANFKLKLKERGIKDTPLGDGWGYFVPSVPYKDHLSTYKGQQEMSSCQSELRAVDHANLRGNQKLAVNGVGGVNCSRHALNRPVGFGDLQRSEKYCNMDYIVLSTLEKAEITTLYLSYDIACQWFKNLPTRMEAYPLRLQLTPTILVIVAIPKLHLEGHGPECQARYSLNFIPGSARTCGESIEQIWSGQNAVAMSTREMTPGNRQDTLDCHLGGWNHRKVVGLGTSLLALMRDAVPMKAKHAKIFEELSSSLPVALVSKWIAMVEAWEADNSQPNPYLTQPRSGTSLAAVKLDLAKQEAADAAAGTISLHEVTASVFLSTGLELEDQQRHLCALMKSASVNSISETTDIQQKLNALEHRIKTWRKLQAIYMPAVTTLLEEDHALVEDENAGPVSPEDVNLYLPSDLPSNLQCHCSQALARKEFLLRVGQADDCILQLRRHLHMKANLWNYRLNNVTGQKAMTCARDIMDRFDQKIKRIADKYRFARLAILALATEEDIDTVKRFEVLNDSDIRGLGRADADLLDDTEGSASKRQRTMEGEVRISEGRRTMSWIWRVAVGNRDGDADEDFDEDMKIEWMKTRARAQRWDEEVTLVFEEMRRTLEFFEWRATFREMQADRRTEIGTDLISGLTAYAAKQAAGLRRLARRFATLWIPFLKKNSLSAPWMDSWLATLSLLTTHAATTPVVPGAQLSSSSASSSSAGTPVPIDSDSGDEEEEGQHTFDCRGEEIFAL</sequence>
<evidence type="ECO:0000256" key="1">
    <source>
        <dbReference type="SAM" id="MobiDB-lite"/>
    </source>
</evidence>
<evidence type="ECO:0000313" key="4">
    <source>
        <dbReference type="Proteomes" id="UP000294933"/>
    </source>
</evidence>
<evidence type="ECO:0000313" key="3">
    <source>
        <dbReference type="EMBL" id="TDL14394.1"/>
    </source>
</evidence>
<proteinExistence type="predicted"/>
<dbReference type="PANTHER" id="PTHR33096">
    <property type="entry name" value="CXC2 DOMAIN-CONTAINING PROTEIN"/>
    <property type="match status" value="1"/>
</dbReference>
<dbReference type="Pfam" id="PF18758">
    <property type="entry name" value="KDZ"/>
    <property type="match status" value="1"/>
</dbReference>
<feature type="compositionally biased region" description="Low complexity" evidence="1">
    <location>
        <begin position="978"/>
        <end position="987"/>
    </location>
</feature>
<dbReference type="STRING" id="50990.A0A4Y7PG30"/>
<dbReference type="PANTHER" id="PTHR33096:SF1">
    <property type="entry name" value="CXC1-LIKE CYSTEINE CLUSTER ASSOCIATED WITH KDZ TRANSPOSASES DOMAIN-CONTAINING PROTEIN"/>
    <property type="match status" value="1"/>
</dbReference>
<dbReference type="InterPro" id="IPR041457">
    <property type="entry name" value="CxC2_KDZ-assoc"/>
</dbReference>
<feature type="region of interest" description="Disordered" evidence="1">
    <location>
        <begin position="974"/>
        <end position="1018"/>
    </location>
</feature>
<dbReference type="Proteomes" id="UP000294933">
    <property type="component" value="Unassembled WGS sequence"/>
</dbReference>
<dbReference type="OrthoDB" id="3257768at2759"/>
<gene>
    <name evidence="3" type="ORF">BD410DRAFT_734149</name>
</gene>
<feature type="compositionally biased region" description="Basic and acidic residues" evidence="1">
    <location>
        <begin position="1004"/>
        <end position="1018"/>
    </location>
</feature>
<keyword evidence="4" id="KW-1185">Reference proteome</keyword>
<feature type="domain" description="CxC2-like cysteine cluster KDZ transposase-associated" evidence="2">
    <location>
        <begin position="97"/>
        <end position="205"/>
    </location>
</feature>
<reference evidence="3 4" key="1">
    <citation type="submission" date="2018-06" db="EMBL/GenBank/DDBJ databases">
        <title>A transcriptomic atlas of mushroom development highlights an independent origin of complex multicellularity.</title>
        <authorList>
            <consortium name="DOE Joint Genome Institute"/>
            <person name="Krizsan K."/>
            <person name="Almasi E."/>
            <person name="Merenyi Z."/>
            <person name="Sahu N."/>
            <person name="Viragh M."/>
            <person name="Koszo T."/>
            <person name="Mondo S."/>
            <person name="Kiss B."/>
            <person name="Balint B."/>
            <person name="Kues U."/>
            <person name="Barry K."/>
            <person name="Hegedus J.C."/>
            <person name="Henrissat B."/>
            <person name="Johnson J."/>
            <person name="Lipzen A."/>
            <person name="Ohm R."/>
            <person name="Nagy I."/>
            <person name="Pangilinan J."/>
            <person name="Yan J."/>
            <person name="Xiong Y."/>
            <person name="Grigoriev I.V."/>
            <person name="Hibbett D.S."/>
            <person name="Nagy L.G."/>
        </authorList>
    </citation>
    <scope>NUCLEOTIDE SEQUENCE [LARGE SCALE GENOMIC DNA]</scope>
    <source>
        <strain evidence="3 4">SZMC22713</strain>
    </source>
</reference>
<dbReference type="EMBL" id="ML170343">
    <property type="protein sequence ID" value="TDL14394.1"/>
    <property type="molecule type" value="Genomic_DNA"/>
</dbReference>
<organism evidence="3 4">
    <name type="scientific">Rickenella mellea</name>
    <dbReference type="NCBI Taxonomy" id="50990"/>
    <lineage>
        <taxon>Eukaryota</taxon>
        <taxon>Fungi</taxon>
        <taxon>Dikarya</taxon>
        <taxon>Basidiomycota</taxon>
        <taxon>Agaricomycotina</taxon>
        <taxon>Agaricomycetes</taxon>
        <taxon>Hymenochaetales</taxon>
        <taxon>Rickenellaceae</taxon>
        <taxon>Rickenella</taxon>
    </lineage>
</organism>
<dbReference type="CDD" id="cd19757">
    <property type="entry name" value="Bbox1"/>
    <property type="match status" value="1"/>
</dbReference>
<dbReference type="InterPro" id="IPR040521">
    <property type="entry name" value="KDZ"/>
</dbReference>
<dbReference type="AlphaFoldDB" id="A0A4Y7PG30"/>
<dbReference type="VEuPathDB" id="FungiDB:BD410DRAFT_734149"/>
<name>A0A4Y7PG30_9AGAM</name>
<dbReference type="Pfam" id="PF18803">
    <property type="entry name" value="CxC2"/>
    <property type="match status" value="1"/>
</dbReference>
<protein>
    <recommendedName>
        <fullName evidence="2">CxC2-like cysteine cluster KDZ transposase-associated domain-containing protein</fullName>
    </recommendedName>
</protein>
<evidence type="ECO:0000259" key="2">
    <source>
        <dbReference type="Pfam" id="PF18803"/>
    </source>
</evidence>